<dbReference type="InterPro" id="IPR017610">
    <property type="entry name" value="tRNA_S-uridine_synth_MnmC_C"/>
</dbReference>
<gene>
    <name evidence="10" type="primary">mnmC</name>
    <name evidence="13" type="ordered locus">Bresu_3159</name>
</gene>
<dbReference type="HAMAP" id="MF_01102">
    <property type="entry name" value="MnmC"/>
    <property type="match status" value="1"/>
</dbReference>
<dbReference type="SUPFAM" id="SSF51905">
    <property type="entry name" value="FAD/NAD(P)-binding domain"/>
    <property type="match status" value="1"/>
</dbReference>
<dbReference type="RefSeq" id="WP_013270565.1">
    <property type="nucleotide sequence ID" value="NC_014375.1"/>
</dbReference>
<dbReference type="GO" id="GO:0032259">
    <property type="term" value="P:methylation"/>
    <property type="evidence" value="ECO:0007669"/>
    <property type="project" value="UniProtKB-KW"/>
</dbReference>
<dbReference type="GO" id="GO:0004808">
    <property type="term" value="F:tRNA (5-methylaminomethyl-2-thiouridylate)(34)-methyltransferase activity"/>
    <property type="evidence" value="ECO:0007669"/>
    <property type="project" value="UniProtKB-EC"/>
</dbReference>
<dbReference type="KEGG" id="bsb:Bresu_3159"/>
<evidence type="ECO:0000256" key="4">
    <source>
        <dbReference type="ARBA" id="ARBA00022679"/>
    </source>
</evidence>
<dbReference type="EMBL" id="CP002102">
    <property type="protein sequence ID" value="ADL02465.1"/>
    <property type="molecule type" value="Genomic_DNA"/>
</dbReference>
<comment type="subcellular location">
    <subcellularLocation>
        <location evidence="10">Cytoplasm</location>
    </subcellularLocation>
</comment>
<dbReference type="SUPFAM" id="SSF54373">
    <property type="entry name" value="FAD-linked reductases, C-terminal domain"/>
    <property type="match status" value="1"/>
</dbReference>
<comment type="similarity">
    <text evidence="10">In the N-terminal section; belongs to the methyltransferase superfamily. tRNA (mnm(5)s(2)U34)-methyltransferase family.</text>
</comment>
<proteinExistence type="inferred from homology"/>
<dbReference type="InterPro" id="IPR047785">
    <property type="entry name" value="tRNA_MNMC2"/>
</dbReference>
<keyword evidence="1 10" id="KW-0963">Cytoplasm</keyword>
<evidence type="ECO:0000259" key="11">
    <source>
        <dbReference type="Pfam" id="PF01266"/>
    </source>
</evidence>
<dbReference type="Proteomes" id="UP000002696">
    <property type="component" value="Chromosome"/>
</dbReference>
<evidence type="ECO:0000256" key="9">
    <source>
        <dbReference type="ARBA" id="ARBA00023268"/>
    </source>
</evidence>
<dbReference type="InterPro" id="IPR036188">
    <property type="entry name" value="FAD/NAD-bd_sf"/>
</dbReference>
<dbReference type="GO" id="GO:0002097">
    <property type="term" value="P:tRNA wobble base modification"/>
    <property type="evidence" value="ECO:0007669"/>
    <property type="project" value="UniProtKB-UniRule"/>
</dbReference>
<keyword evidence="7 10" id="KW-0274">FAD</keyword>
<dbReference type="Pfam" id="PF05430">
    <property type="entry name" value="Methyltransf_30"/>
    <property type="match status" value="1"/>
</dbReference>
<evidence type="ECO:0000256" key="2">
    <source>
        <dbReference type="ARBA" id="ARBA00022603"/>
    </source>
</evidence>
<evidence type="ECO:0000256" key="3">
    <source>
        <dbReference type="ARBA" id="ARBA00022630"/>
    </source>
</evidence>
<dbReference type="NCBIfam" id="TIGR03197">
    <property type="entry name" value="MnmC_Cterm"/>
    <property type="match status" value="1"/>
</dbReference>
<keyword evidence="14" id="KW-1185">Reference proteome</keyword>
<dbReference type="OrthoDB" id="9786494at2"/>
<evidence type="ECO:0000256" key="6">
    <source>
        <dbReference type="ARBA" id="ARBA00022694"/>
    </source>
</evidence>
<evidence type="ECO:0000256" key="5">
    <source>
        <dbReference type="ARBA" id="ARBA00022691"/>
    </source>
</evidence>
<dbReference type="BioCyc" id="BSUB633149:G1GM8-3176-MONOMER"/>
<comment type="cofactor">
    <cofactor evidence="10">
        <name>FAD</name>
        <dbReference type="ChEBI" id="CHEBI:57692"/>
    </cofactor>
</comment>
<feature type="region of interest" description="tRNA (mnm(5)s(2)U34)-methyltransferase" evidence="10">
    <location>
        <begin position="1"/>
        <end position="234"/>
    </location>
</feature>
<feature type="region of interest" description="FAD-dependent cmnm(5)s(2)U34 oxidoreductase" evidence="10">
    <location>
        <begin position="249"/>
        <end position="592"/>
    </location>
</feature>
<evidence type="ECO:0000259" key="12">
    <source>
        <dbReference type="Pfam" id="PF05430"/>
    </source>
</evidence>
<dbReference type="GO" id="GO:0050660">
    <property type="term" value="F:flavin adenine dinucleotide binding"/>
    <property type="evidence" value="ECO:0007669"/>
    <property type="project" value="UniProtKB-UniRule"/>
</dbReference>
<comment type="function">
    <text evidence="10">Catalyzes the last two steps in the biosynthesis of 5-methylaminomethyl-2-thiouridine (mnm(5)s(2)U) at the wobble position (U34) in tRNA. Catalyzes the FAD-dependent demodification of cmnm(5)s(2)U34 to nm(5)s(2)U34, followed by the transfer of a methyl group from S-adenosyl-L-methionine to nm(5)s(2)U34, to form mnm(5)s(2)U34.</text>
</comment>
<comment type="similarity">
    <text evidence="10">In the C-terminal section; belongs to the DAO family.</text>
</comment>
<evidence type="ECO:0000256" key="1">
    <source>
        <dbReference type="ARBA" id="ARBA00022490"/>
    </source>
</evidence>
<keyword evidence="2 10" id="KW-0489">Methyltransferase</keyword>
<dbReference type="NCBIfam" id="NF033855">
    <property type="entry name" value="tRNA_MNMC2"/>
    <property type="match status" value="1"/>
</dbReference>
<dbReference type="Pfam" id="PF01266">
    <property type="entry name" value="DAO"/>
    <property type="match status" value="1"/>
</dbReference>
<evidence type="ECO:0000256" key="7">
    <source>
        <dbReference type="ARBA" id="ARBA00022827"/>
    </source>
</evidence>
<evidence type="ECO:0000256" key="8">
    <source>
        <dbReference type="ARBA" id="ARBA00023002"/>
    </source>
</evidence>
<evidence type="ECO:0000313" key="13">
    <source>
        <dbReference type="EMBL" id="ADL02465.1"/>
    </source>
</evidence>
<dbReference type="EC" id="2.1.1.61" evidence="10"/>
<dbReference type="PANTHER" id="PTHR13847:SF283">
    <property type="entry name" value="TRNA 5-METHYLAMINOMETHYL-2-THIOURIDINE BIOSYNTHESIS BIFUNCTIONAL PROTEIN MNMC"/>
    <property type="match status" value="1"/>
</dbReference>
<organism evidence="13 14">
    <name type="scientific">Brevundimonas subvibrioides (strain ATCC 15264 / DSM 4735 / LMG 14903 / NBRC 16000 / CB 81)</name>
    <name type="common">Caulobacter subvibrioides</name>
    <dbReference type="NCBI Taxonomy" id="633149"/>
    <lineage>
        <taxon>Bacteria</taxon>
        <taxon>Pseudomonadati</taxon>
        <taxon>Pseudomonadota</taxon>
        <taxon>Alphaproteobacteria</taxon>
        <taxon>Caulobacterales</taxon>
        <taxon>Caulobacteraceae</taxon>
        <taxon>Brevundimonas</taxon>
    </lineage>
</organism>
<dbReference type="InParanoid" id="D9QFF0"/>
<dbReference type="HOGENOM" id="CLU_022427_1_0_5"/>
<accession>D9QFF0</accession>
<feature type="domain" description="MnmC-like methyltransferase" evidence="12">
    <location>
        <begin position="112"/>
        <end position="232"/>
    </location>
</feature>
<dbReference type="InterPro" id="IPR006076">
    <property type="entry name" value="FAD-dep_OxRdtase"/>
</dbReference>
<dbReference type="InterPro" id="IPR023032">
    <property type="entry name" value="tRNA_MAMT_biosynth_bifunc_MnmC"/>
</dbReference>
<dbReference type="PANTHER" id="PTHR13847">
    <property type="entry name" value="SARCOSINE DEHYDROGENASE-RELATED"/>
    <property type="match status" value="1"/>
</dbReference>
<comment type="catalytic activity">
    <reaction evidence="10">
        <text>5-aminomethyl-2-thiouridine(34) in tRNA + S-adenosyl-L-methionine = 5-methylaminomethyl-2-thiouridine(34) in tRNA + S-adenosyl-L-homocysteine + H(+)</text>
        <dbReference type="Rhea" id="RHEA:19569"/>
        <dbReference type="Rhea" id="RHEA-COMP:10195"/>
        <dbReference type="Rhea" id="RHEA-COMP:10197"/>
        <dbReference type="ChEBI" id="CHEBI:15378"/>
        <dbReference type="ChEBI" id="CHEBI:57856"/>
        <dbReference type="ChEBI" id="CHEBI:59789"/>
        <dbReference type="ChEBI" id="CHEBI:74454"/>
        <dbReference type="ChEBI" id="CHEBI:74455"/>
        <dbReference type="EC" id="2.1.1.61"/>
    </reaction>
</comment>
<dbReference type="Gene3D" id="3.40.50.150">
    <property type="entry name" value="Vaccinia Virus protein VP39"/>
    <property type="match status" value="1"/>
</dbReference>
<dbReference type="GO" id="GO:0005737">
    <property type="term" value="C:cytoplasm"/>
    <property type="evidence" value="ECO:0007669"/>
    <property type="project" value="UniProtKB-SubCell"/>
</dbReference>
<dbReference type="AlphaFoldDB" id="D9QFF0"/>
<dbReference type="STRING" id="633149.Bresu_3159"/>
<dbReference type="GO" id="GO:0016645">
    <property type="term" value="F:oxidoreductase activity, acting on the CH-NH group of donors"/>
    <property type="evidence" value="ECO:0007669"/>
    <property type="project" value="InterPro"/>
</dbReference>
<keyword evidence="5 10" id="KW-0949">S-adenosyl-L-methionine</keyword>
<dbReference type="Gene3D" id="3.30.9.10">
    <property type="entry name" value="D-Amino Acid Oxidase, subunit A, domain 2"/>
    <property type="match status" value="1"/>
</dbReference>
<evidence type="ECO:0000313" key="14">
    <source>
        <dbReference type="Proteomes" id="UP000002696"/>
    </source>
</evidence>
<keyword evidence="9 10" id="KW-0511">Multifunctional enzyme</keyword>
<dbReference type="Gene3D" id="3.50.50.60">
    <property type="entry name" value="FAD/NAD(P)-binding domain"/>
    <property type="match status" value="1"/>
</dbReference>
<name>D9QFF0_BRESC</name>
<keyword evidence="3 10" id="KW-0285">Flavoprotein</keyword>
<dbReference type="EC" id="1.5.-.-" evidence="10"/>
<keyword evidence="4 10" id="KW-0808">Transferase</keyword>
<dbReference type="FunCoup" id="D9QFF0">
    <property type="interactions" value="59"/>
</dbReference>
<evidence type="ECO:0000256" key="10">
    <source>
        <dbReference type="HAMAP-Rule" id="MF_01102"/>
    </source>
</evidence>
<reference evidence="14" key="1">
    <citation type="journal article" date="2011" name="J. Bacteriol.">
        <title>Genome sequences of eight morphologically diverse alphaproteobacteria.</title>
        <authorList>
            <consortium name="US DOE Joint Genome Institute"/>
            <person name="Brown P.J."/>
            <person name="Kysela D.T."/>
            <person name="Buechlein A."/>
            <person name="Hemmerich C."/>
            <person name="Brun Y.V."/>
        </authorList>
    </citation>
    <scope>NUCLEOTIDE SEQUENCE [LARGE SCALE GENOMIC DNA]</scope>
    <source>
        <strain evidence="14">ATCC 15264 / DSM 4735 / LMG 14903 / NBRC 16000 / CB 81</strain>
    </source>
</reference>
<dbReference type="eggNOG" id="COG0665">
    <property type="taxonomic scope" value="Bacteria"/>
</dbReference>
<sequence>MSLPPERDPRLIWTEADEPRSGRFGDVYFSAEDGLAETRAVFLEGCGLPGGWQDRAHYTIAELGFGTGLNIAAVLDLWQRTRTPGQRLSLFSVEGYPLAPDEARRALSRWSELAPATAALLSGWPAPTPGFHRIDLPGFGASLDLAVGPVECALTQWTGRADAWFLDGFSPATNPDMWSEDVMDAIAARSAADARIATFTVAGDVRRRLADRSFVVEKKPGHGRKRQRLEARRHGVPEPAPVLPRIAIVGAGIAGASVARALAAQGAGAVLFETVGAAPAASGFPAALVTPRFDLGDAAVAALFAQALERAVALYRDIPGAVLAEGVVQRPGTERDAARFARIADQPIWAPDAMRLDDQGDLVMRDAVTVAPAAIRDPWLASTPAADGRVASIVPGRAGWALRDAQGGTLAEADAVILCAGAGNAALLPGLALSPVRGQVDWSRHDPPVATAWGGYVAPTPDGVLFGATHDRDQTSTEVRAADTRRNLETLATRFPDLAAAIDPAAVASRAAIRATTRDRLPVCGAVPDRPGLFVLGGLGSRGFCLAPLLADHVVALTLERPSPLPADIAARVAPSRAAARALVEPPASRED</sequence>
<keyword evidence="8 10" id="KW-0560">Oxidoreductase</keyword>
<protein>
    <recommendedName>
        <fullName evidence="10">tRNA 5-methylaminomethyl-2-thiouridine biosynthesis bifunctional protein MnmC</fullName>
        <shortName evidence="10">tRNA mnm(5)s(2)U biosynthesis bifunctional protein</shortName>
    </recommendedName>
    <domain>
        <recommendedName>
            <fullName evidence="10">tRNA (mnm(5)s(2)U34)-methyltransferase</fullName>
            <ecNumber evidence="10">2.1.1.61</ecNumber>
        </recommendedName>
    </domain>
    <domain>
        <recommendedName>
            <fullName evidence="10">FAD-dependent cmnm(5)s(2)U34 oxidoreductase</fullName>
            <ecNumber evidence="10">1.5.-.-</ecNumber>
        </recommendedName>
    </domain>
</protein>
<keyword evidence="6 10" id="KW-0819">tRNA processing</keyword>
<dbReference type="eggNOG" id="COG4121">
    <property type="taxonomic scope" value="Bacteria"/>
</dbReference>
<dbReference type="InterPro" id="IPR029063">
    <property type="entry name" value="SAM-dependent_MTases_sf"/>
</dbReference>
<dbReference type="InterPro" id="IPR008471">
    <property type="entry name" value="MnmC-like_methylTransf"/>
</dbReference>
<feature type="domain" description="FAD dependent oxidoreductase" evidence="11">
    <location>
        <begin position="245"/>
        <end position="556"/>
    </location>
</feature>